<evidence type="ECO:0000313" key="1">
    <source>
        <dbReference type="EMBL" id="NER62302.1"/>
    </source>
</evidence>
<proteinExistence type="predicted"/>
<sequence length="85" mass="9462">WLQDPRGGRALLRKGPHGWRVVLCAGDSLLDPATLRSAGLREQDAERLSQAVREAERSQPTERVRQFALFHGVVKVDKDAAHGNH</sequence>
<organism evidence="1 2">
    <name type="scientific">Pseudomonas brassicae</name>
    <dbReference type="NCBI Taxonomy" id="2708063"/>
    <lineage>
        <taxon>Bacteria</taxon>
        <taxon>Pseudomonadati</taxon>
        <taxon>Pseudomonadota</taxon>
        <taxon>Gammaproteobacteria</taxon>
        <taxon>Pseudomonadales</taxon>
        <taxon>Pseudomonadaceae</taxon>
        <taxon>Pseudomonas</taxon>
    </lineage>
</organism>
<accession>A0A6M0CXV0</accession>
<feature type="non-terminal residue" evidence="1">
    <location>
        <position position="1"/>
    </location>
</feature>
<protein>
    <submittedName>
        <fullName evidence="1">Copper uptake system-associated protein</fullName>
    </submittedName>
</protein>
<comment type="caution">
    <text evidence="1">The sequence shown here is derived from an EMBL/GenBank/DDBJ whole genome shotgun (WGS) entry which is preliminary data.</text>
</comment>
<evidence type="ECO:0000313" key="2">
    <source>
        <dbReference type="Proteomes" id="UP000480410"/>
    </source>
</evidence>
<dbReference type="AlphaFoldDB" id="A0A6M0CXV0"/>
<dbReference type="EMBL" id="JAAHBV010000737">
    <property type="protein sequence ID" value="NER62302.1"/>
    <property type="molecule type" value="Genomic_DNA"/>
</dbReference>
<gene>
    <name evidence="1" type="ORF">G3435_24825</name>
</gene>
<name>A0A6M0CXV0_9PSED</name>
<dbReference type="Proteomes" id="UP000480410">
    <property type="component" value="Unassembled WGS sequence"/>
</dbReference>
<reference evidence="1 2" key="1">
    <citation type="submission" date="2020-02" db="EMBL/GenBank/DDBJ databases">
        <title>Broccoli isolated Pseudomonas sp.</title>
        <authorList>
            <person name="Fujikawa T."/>
            <person name="Sawada H."/>
        </authorList>
    </citation>
    <scope>NUCLEOTIDE SEQUENCE [LARGE SCALE GENOMIC DNA]</scope>
    <source>
        <strain evidence="1 2">MAFF212428</strain>
    </source>
</reference>
<dbReference type="NCBIfam" id="NF033672">
    <property type="entry name" value="mbn_chaper_assoc"/>
    <property type="match status" value="1"/>
</dbReference>